<organism evidence="2 3">
    <name type="scientific">Drosophila willistoni</name>
    <name type="common">Fruit fly</name>
    <dbReference type="NCBI Taxonomy" id="7260"/>
    <lineage>
        <taxon>Eukaryota</taxon>
        <taxon>Metazoa</taxon>
        <taxon>Ecdysozoa</taxon>
        <taxon>Arthropoda</taxon>
        <taxon>Hexapoda</taxon>
        <taxon>Insecta</taxon>
        <taxon>Pterygota</taxon>
        <taxon>Neoptera</taxon>
        <taxon>Endopterygota</taxon>
        <taxon>Diptera</taxon>
        <taxon>Brachycera</taxon>
        <taxon>Muscomorpha</taxon>
        <taxon>Ephydroidea</taxon>
        <taxon>Drosophilidae</taxon>
        <taxon>Drosophila</taxon>
        <taxon>Sophophora</taxon>
    </lineage>
</organism>
<keyword evidence="3" id="KW-1185">Reference proteome</keyword>
<sequence>MSTKKTIKNAPAAAASNAAPSISPNSNKGKFGAGSGPSSNNANPNKNIKNCHIQTSERVKGTTAQFNRDKTTNPKTPRSDCREERLGVVSRPSVITTASAAVPSQDHNSNRGRSGGGNGGGSGPPPSNSSRYPTDSSQGNNFNRGPEQPTNVNSNNNRNWVNLKEDQEVKNKKPSELAETLAKIRRKSLPDSSAKTTSSNESTDVNSAQRKNNDKGLEKKPEENLSESSSQSKDKPDSHPTYPKIQVRPLTELLEQNKTGNTTKGDRLAENSSPIPAKLPIRPALKISRRSTISHCRDN</sequence>
<feature type="compositionally biased region" description="Polar residues" evidence="1">
    <location>
        <begin position="254"/>
        <end position="263"/>
    </location>
</feature>
<feature type="compositionally biased region" description="Polar residues" evidence="1">
    <location>
        <begin position="132"/>
        <end position="143"/>
    </location>
</feature>
<feature type="compositionally biased region" description="Basic and acidic residues" evidence="1">
    <location>
        <begin position="67"/>
        <end position="86"/>
    </location>
</feature>
<feature type="compositionally biased region" description="Low complexity" evidence="1">
    <location>
        <begin position="151"/>
        <end position="162"/>
    </location>
</feature>
<dbReference type="EMBL" id="CH964232">
    <property type="protein sequence ID" value="KRF99457.1"/>
    <property type="molecule type" value="Genomic_DNA"/>
</dbReference>
<evidence type="ECO:0000313" key="3">
    <source>
        <dbReference type="Proteomes" id="UP000007798"/>
    </source>
</evidence>
<feature type="compositionally biased region" description="Gly residues" evidence="1">
    <location>
        <begin position="113"/>
        <end position="122"/>
    </location>
</feature>
<protein>
    <submittedName>
        <fullName evidence="2">Uncharacterized protein</fullName>
    </submittedName>
</protein>
<proteinExistence type="predicted"/>
<evidence type="ECO:0000256" key="1">
    <source>
        <dbReference type="SAM" id="MobiDB-lite"/>
    </source>
</evidence>
<reference evidence="2 3" key="1">
    <citation type="journal article" date="2007" name="Nature">
        <title>Evolution of genes and genomes on the Drosophila phylogeny.</title>
        <authorList>
            <consortium name="Drosophila 12 Genomes Consortium"/>
            <person name="Clark A.G."/>
            <person name="Eisen M.B."/>
            <person name="Smith D.R."/>
            <person name="Bergman C.M."/>
            <person name="Oliver B."/>
            <person name="Markow T.A."/>
            <person name="Kaufman T.C."/>
            <person name="Kellis M."/>
            <person name="Gelbart W."/>
            <person name="Iyer V.N."/>
            <person name="Pollard D.A."/>
            <person name="Sackton T.B."/>
            <person name="Larracuente A.M."/>
            <person name="Singh N.D."/>
            <person name="Abad J.P."/>
            <person name="Abt D.N."/>
            <person name="Adryan B."/>
            <person name="Aguade M."/>
            <person name="Akashi H."/>
            <person name="Anderson W.W."/>
            <person name="Aquadro C.F."/>
            <person name="Ardell D.H."/>
            <person name="Arguello R."/>
            <person name="Artieri C.G."/>
            <person name="Barbash D.A."/>
            <person name="Barker D."/>
            <person name="Barsanti P."/>
            <person name="Batterham P."/>
            <person name="Batzoglou S."/>
            <person name="Begun D."/>
            <person name="Bhutkar A."/>
            <person name="Blanco E."/>
            <person name="Bosak S.A."/>
            <person name="Bradley R.K."/>
            <person name="Brand A.D."/>
            <person name="Brent M.R."/>
            <person name="Brooks A.N."/>
            <person name="Brown R.H."/>
            <person name="Butlin R.K."/>
            <person name="Caggese C."/>
            <person name="Calvi B.R."/>
            <person name="Bernardo de Carvalho A."/>
            <person name="Caspi A."/>
            <person name="Castrezana S."/>
            <person name="Celniker S.E."/>
            <person name="Chang J.L."/>
            <person name="Chapple C."/>
            <person name="Chatterji S."/>
            <person name="Chinwalla A."/>
            <person name="Civetta A."/>
            <person name="Clifton S.W."/>
            <person name="Comeron J.M."/>
            <person name="Costello J.C."/>
            <person name="Coyne J.A."/>
            <person name="Daub J."/>
            <person name="David R.G."/>
            <person name="Delcher A.L."/>
            <person name="Delehaunty K."/>
            <person name="Do C.B."/>
            <person name="Ebling H."/>
            <person name="Edwards K."/>
            <person name="Eickbush T."/>
            <person name="Evans J.D."/>
            <person name="Filipski A."/>
            <person name="Findeiss S."/>
            <person name="Freyhult E."/>
            <person name="Fulton L."/>
            <person name="Fulton R."/>
            <person name="Garcia A.C."/>
            <person name="Gardiner A."/>
            <person name="Garfield D.A."/>
            <person name="Garvin B.E."/>
            <person name="Gibson G."/>
            <person name="Gilbert D."/>
            <person name="Gnerre S."/>
            <person name="Godfrey J."/>
            <person name="Good R."/>
            <person name="Gotea V."/>
            <person name="Gravely B."/>
            <person name="Greenberg A.J."/>
            <person name="Griffiths-Jones S."/>
            <person name="Gross S."/>
            <person name="Guigo R."/>
            <person name="Gustafson E.A."/>
            <person name="Haerty W."/>
            <person name="Hahn M.W."/>
            <person name="Halligan D.L."/>
            <person name="Halpern A.L."/>
            <person name="Halter G.M."/>
            <person name="Han M.V."/>
            <person name="Heger A."/>
            <person name="Hillier L."/>
            <person name="Hinrichs A.S."/>
            <person name="Holmes I."/>
            <person name="Hoskins R.A."/>
            <person name="Hubisz M.J."/>
            <person name="Hultmark D."/>
            <person name="Huntley M.A."/>
            <person name="Jaffe D.B."/>
            <person name="Jagadeeshan S."/>
            <person name="Jeck W.R."/>
            <person name="Johnson J."/>
            <person name="Jones C.D."/>
            <person name="Jordan W.C."/>
            <person name="Karpen G.H."/>
            <person name="Kataoka E."/>
            <person name="Keightley P.D."/>
            <person name="Kheradpour P."/>
            <person name="Kirkness E.F."/>
            <person name="Koerich L.B."/>
            <person name="Kristiansen K."/>
            <person name="Kudrna D."/>
            <person name="Kulathinal R.J."/>
            <person name="Kumar S."/>
            <person name="Kwok R."/>
            <person name="Lander E."/>
            <person name="Langley C.H."/>
            <person name="Lapoint R."/>
            <person name="Lazzaro B.P."/>
            <person name="Lee S.J."/>
            <person name="Levesque L."/>
            <person name="Li R."/>
            <person name="Lin C.F."/>
            <person name="Lin M.F."/>
            <person name="Lindblad-Toh K."/>
            <person name="Llopart A."/>
            <person name="Long M."/>
            <person name="Low L."/>
            <person name="Lozovsky E."/>
            <person name="Lu J."/>
            <person name="Luo M."/>
            <person name="Machado C.A."/>
            <person name="Makalowski W."/>
            <person name="Marzo M."/>
            <person name="Matsuda M."/>
            <person name="Matzkin L."/>
            <person name="McAllister B."/>
            <person name="McBride C.S."/>
            <person name="McKernan B."/>
            <person name="McKernan K."/>
            <person name="Mendez-Lago M."/>
            <person name="Minx P."/>
            <person name="Mollenhauer M.U."/>
            <person name="Montooth K."/>
            <person name="Mount S.M."/>
            <person name="Mu X."/>
            <person name="Myers E."/>
            <person name="Negre B."/>
            <person name="Newfeld S."/>
            <person name="Nielsen R."/>
            <person name="Noor M.A."/>
            <person name="O'Grady P."/>
            <person name="Pachter L."/>
            <person name="Papaceit M."/>
            <person name="Parisi M.J."/>
            <person name="Parisi M."/>
            <person name="Parts L."/>
            <person name="Pedersen J.S."/>
            <person name="Pesole G."/>
            <person name="Phillippy A.M."/>
            <person name="Ponting C.P."/>
            <person name="Pop M."/>
            <person name="Porcelli D."/>
            <person name="Powell J.R."/>
            <person name="Prohaska S."/>
            <person name="Pruitt K."/>
            <person name="Puig M."/>
            <person name="Quesneville H."/>
            <person name="Ram K.R."/>
            <person name="Rand D."/>
            <person name="Rasmussen M.D."/>
            <person name="Reed L.K."/>
            <person name="Reenan R."/>
            <person name="Reily A."/>
            <person name="Remington K.A."/>
            <person name="Rieger T.T."/>
            <person name="Ritchie M.G."/>
            <person name="Robin C."/>
            <person name="Rogers Y.H."/>
            <person name="Rohde C."/>
            <person name="Rozas J."/>
            <person name="Rubenfield M.J."/>
            <person name="Ruiz A."/>
            <person name="Russo S."/>
            <person name="Salzberg S.L."/>
            <person name="Sanchez-Gracia A."/>
            <person name="Saranga D.J."/>
            <person name="Sato H."/>
            <person name="Schaeffer S.W."/>
            <person name="Schatz M.C."/>
            <person name="Schlenke T."/>
            <person name="Schwartz R."/>
            <person name="Segarra C."/>
            <person name="Singh R.S."/>
            <person name="Sirot L."/>
            <person name="Sirota M."/>
            <person name="Sisneros N.B."/>
            <person name="Smith C.D."/>
            <person name="Smith T.F."/>
            <person name="Spieth J."/>
            <person name="Stage D.E."/>
            <person name="Stark A."/>
            <person name="Stephan W."/>
            <person name="Strausberg R.L."/>
            <person name="Strempel S."/>
            <person name="Sturgill D."/>
            <person name="Sutton G."/>
            <person name="Sutton G.G."/>
            <person name="Tao W."/>
            <person name="Teichmann S."/>
            <person name="Tobari Y.N."/>
            <person name="Tomimura Y."/>
            <person name="Tsolas J.M."/>
            <person name="Valente V.L."/>
            <person name="Venter E."/>
            <person name="Venter J.C."/>
            <person name="Vicario S."/>
            <person name="Vieira F.G."/>
            <person name="Vilella A.J."/>
            <person name="Villasante A."/>
            <person name="Walenz B."/>
            <person name="Wang J."/>
            <person name="Wasserman M."/>
            <person name="Watts T."/>
            <person name="Wilson D."/>
            <person name="Wilson R.K."/>
            <person name="Wing R.A."/>
            <person name="Wolfner M.F."/>
            <person name="Wong A."/>
            <person name="Wong G.K."/>
            <person name="Wu C.I."/>
            <person name="Wu G."/>
            <person name="Yamamoto D."/>
            <person name="Yang H.P."/>
            <person name="Yang S.P."/>
            <person name="Yorke J.A."/>
            <person name="Yoshida K."/>
            <person name="Zdobnov E."/>
            <person name="Zhang P."/>
            <person name="Zhang Y."/>
            <person name="Zimin A.V."/>
            <person name="Baldwin J."/>
            <person name="Abdouelleil A."/>
            <person name="Abdulkadir J."/>
            <person name="Abebe A."/>
            <person name="Abera B."/>
            <person name="Abreu J."/>
            <person name="Acer S.C."/>
            <person name="Aftuck L."/>
            <person name="Alexander A."/>
            <person name="An P."/>
            <person name="Anderson E."/>
            <person name="Anderson S."/>
            <person name="Arachi H."/>
            <person name="Azer M."/>
            <person name="Bachantsang P."/>
            <person name="Barry A."/>
            <person name="Bayul T."/>
            <person name="Berlin A."/>
            <person name="Bessette D."/>
            <person name="Bloom T."/>
            <person name="Blye J."/>
            <person name="Boguslavskiy L."/>
            <person name="Bonnet C."/>
            <person name="Boukhgalter B."/>
            <person name="Bourzgui I."/>
            <person name="Brown A."/>
            <person name="Cahill P."/>
            <person name="Channer S."/>
            <person name="Cheshatsang Y."/>
            <person name="Chuda L."/>
            <person name="Citroen M."/>
            <person name="Collymore A."/>
            <person name="Cooke P."/>
            <person name="Costello M."/>
            <person name="D'Aco K."/>
            <person name="Daza R."/>
            <person name="De Haan G."/>
            <person name="DeGray S."/>
            <person name="DeMaso C."/>
            <person name="Dhargay N."/>
            <person name="Dooley K."/>
            <person name="Dooley E."/>
            <person name="Doricent M."/>
            <person name="Dorje P."/>
            <person name="Dorjee K."/>
            <person name="Dupes A."/>
            <person name="Elong R."/>
            <person name="Falk J."/>
            <person name="Farina A."/>
            <person name="Faro S."/>
            <person name="Ferguson D."/>
            <person name="Fisher S."/>
            <person name="Foley C.D."/>
            <person name="Franke A."/>
            <person name="Friedrich D."/>
            <person name="Gadbois L."/>
            <person name="Gearin G."/>
            <person name="Gearin C.R."/>
            <person name="Giannoukos G."/>
            <person name="Goode T."/>
            <person name="Graham J."/>
            <person name="Grandbois E."/>
            <person name="Grewal S."/>
            <person name="Gyaltsen K."/>
            <person name="Hafez N."/>
            <person name="Hagos B."/>
            <person name="Hall J."/>
            <person name="Henson C."/>
            <person name="Hollinger A."/>
            <person name="Honan T."/>
            <person name="Huard M.D."/>
            <person name="Hughes L."/>
            <person name="Hurhula B."/>
            <person name="Husby M.E."/>
            <person name="Kamat A."/>
            <person name="Kanga B."/>
            <person name="Kashin S."/>
            <person name="Khazanovich D."/>
            <person name="Kisner P."/>
            <person name="Lance K."/>
            <person name="Lara M."/>
            <person name="Lee W."/>
            <person name="Lennon N."/>
            <person name="Letendre F."/>
            <person name="LeVine R."/>
            <person name="Lipovsky A."/>
            <person name="Liu X."/>
            <person name="Liu J."/>
            <person name="Liu S."/>
            <person name="Lokyitsang T."/>
            <person name="Lokyitsang Y."/>
            <person name="Lubonja R."/>
            <person name="Lui A."/>
            <person name="MacDonald P."/>
            <person name="Magnisalis V."/>
            <person name="Maru K."/>
            <person name="Matthews C."/>
            <person name="McCusker W."/>
            <person name="McDonough S."/>
            <person name="Mehta T."/>
            <person name="Meldrim J."/>
            <person name="Meneus L."/>
            <person name="Mihai O."/>
            <person name="Mihalev A."/>
            <person name="Mihova T."/>
            <person name="Mittelman R."/>
            <person name="Mlenga V."/>
            <person name="Montmayeur A."/>
            <person name="Mulrain L."/>
            <person name="Navidi A."/>
            <person name="Naylor J."/>
            <person name="Negash T."/>
            <person name="Nguyen T."/>
            <person name="Nguyen N."/>
            <person name="Nicol R."/>
            <person name="Norbu C."/>
            <person name="Norbu N."/>
            <person name="Novod N."/>
            <person name="O'Neill B."/>
            <person name="Osman S."/>
            <person name="Markiewicz E."/>
            <person name="Oyono O.L."/>
            <person name="Patti C."/>
            <person name="Phunkhang P."/>
            <person name="Pierre F."/>
            <person name="Priest M."/>
            <person name="Raghuraman S."/>
            <person name="Rege F."/>
            <person name="Reyes R."/>
            <person name="Rise C."/>
            <person name="Rogov P."/>
            <person name="Ross K."/>
            <person name="Ryan E."/>
            <person name="Settipalli S."/>
            <person name="Shea T."/>
            <person name="Sherpa N."/>
            <person name="Shi L."/>
            <person name="Shih D."/>
            <person name="Sparrow T."/>
            <person name="Spaulding J."/>
            <person name="Stalker J."/>
            <person name="Stange-Thomann N."/>
            <person name="Stavropoulos S."/>
            <person name="Stone C."/>
            <person name="Strader C."/>
            <person name="Tesfaye S."/>
            <person name="Thomson T."/>
            <person name="Thoulutsang Y."/>
            <person name="Thoulutsang D."/>
            <person name="Topham K."/>
            <person name="Topping I."/>
            <person name="Tsamla T."/>
            <person name="Vassiliev H."/>
            <person name="Vo A."/>
            <person name="Wangchuk T."/>
            <person name="Wangdi T."/>
            <person name="Weiand M."/>
            <person name="Wilkinson J."/>
            <person name="Wilson A."/>
            <person name="Yadav S."/>
            <person name="Young G."/>
            <person name="Yu Q."/>
            <person name="Zembek L."/>
            <person name="Zhong D."/>
            <person name="Zimmer A."/>
            <person name="Zwirko Z."/>
            <person name="Jaffe D.B."/>
            <person name="Alvarez P."/>
            <person name="Brockman W."/>
            <person name="Butler J."/>
            <person name="Chin C."/>
            <person name="Gnerre S."/>
            <person name="Grabherr M."/>
            <person name="Kleber M."/>
            <person name="Mauceli E."/>
            <person name="MacCallum I."/>
        </authorList>
    </citation>
    <scope>NUCLEOTIDE SEQUENCE [LARGE SCALE GENOMIC DNA]</scope>
    <source>
        <strain evidence="3">Tucson 14030-0811.24</strain>
    </source>
</reference>
<feature type="compositionally biased region" description="Polar residues" evidence="1">
    <location>
        <begin position="190"/>
        <end position="210"/>
    </location>
</feature>
<feature type="non-terminal residue" evidence="2">
    <location>
        <position position="299"/>
    </location>
</feature>
<accession>A0A0Q9X2W0</accession>
<feature type="compositionally biased region" description="Basic and acidic residues" evidence="1">
    <location>
        <begin position="163"/>
        <end position="176"/>
    </location>
</feature>
<gene>
    <name evidence="2" type="primary">Dwil\GK26783</name>
    <name evidence="2" type="ORF">Dwil_GK26783</name>
</gene>
<feature type="compositionally biased region" description="Low complexity" evidence="1">
    <location>
        <begin position="1"/>
        <end position="28"/>
    </location>
</feature>
<dbReference type="AlphaFoldDB" id="A0A0Q9X2W0"/>
<dbReference type="Proteomes" id="UP000007798">
    <property type="component" value="Unassembled WGS sequence"/>
</dbReference>
<feature type="region of interest" description="Disordered" evidence="1">
    <location>
        <begin position="1"/>
        <end position="280"/>
    </location>
</feature>
<dbReference type="InParanoid" id="A0A0Q9X2W0"/>
<feature type="compositionally biased region" description="Basic and acidic residues" evidence="1">
    <location>
        <begin position="211"/>
        <end position="223"/>
    </location>
</feature>
<feature type="compositionally biased region" description="Low complexity" evidence="1">
    <location>
        <begin position="36"/>
        <end position="50"/>
    </location>
</feature>
<evidence type="ECO:0000313" key="2">
    <source>
        <dbReference type="EMBL" id="KRF99457.1"/>
    </source>
</evidence>
<name>A0A0Q9X2W0_DROWI</name>